<dbReference type="OrthoDB" id="9778934at2"/>
<dbReference type="RefSeq" id="WP_106000262.1">
    <property type="nucleotide sequence ID" value="NZ_CM009578.1"/>
</dbReference>
<organism evidence="3 4">
    <name type="scientific">Sphingopyxis lindanitolerans</name>
    <dbReference type="NCBI Taxonomy" id="2054227"/>
    <lineage>
        <taxon>Bacteria</taxon>
        <taxon>Pseudomonadati</taxon>
        <taxon>Pseudomonadota</taxon>
        <taxon>Alphaproteobacteria</taxon>
        <taxon>Sphingomonadales</taxon>
        <taxon>Sphingomonadaceae</taxon>
        <taxon>Sphingopyxis</taxon>
    </lineage>
</organism>
<dbReference type="Pfam" id="PF05275">
    <property type="entry name" value="CopB"/>
    <property type="match status" value="1"/>
</dbReference>
<dbReference type="GO" id="GO:0005507">
    <property type="term" value="F:copper ion binding"/>
    <property type="evidence" value="ECO:0007669"/>
    <property type="project" value="InterPro"/>
</dbReference>
<feature type="signal peptide" evidence="2">
    <location>
        <begin position="1"/>
        <end position="17"/>
    </location>
</feature>
<accession>A0A2S8B3A3</accession>
<dbReference type="InterPro" id="IPR007939">
    <property type="entry name" value="Cu-R_B_prcur"/>
</dbReference>
<dbReference type="EMBL" id="PHFW01000003">
    <property type="protein sequence ID" value="PQM26891.1"/>
    <property type="molecule type" value="Genomic_DNA"/>
</dbReference>
<gene>
    <name evidence="3" type="ORF">CVO77_18105</name>
</gene>
<proteinExistence type="predicted"/>
<dbReference type="GO" id="GO:0009279">
    <property type="term" value="C:cell outer membrane"/>
    <property type="evidence" value="ECO:0007669"/>
    <property type="project" value="InterPro"/>
</dbReference>
<dbReference type="SUPFAM" id="SSF103515">
    <property type="entry name" value="Autotransporter"/>
    <property type="match status" value="1"/>
</dbReference>
<dbReference type="Proteomes" id="UP000238954">
    <property type="component" value="Chromosome"/>
</dbReference>
<feature type="region of interest" description="Disordered" evidence="1">
    <location>
        <begin position="23"/>
        <end position="114"/>
    </location>
</feature>
<dbReference type="GO" id="GO:0006878">
    <property type="term" value="P:intracellular copper ion homeostasis"/>
    <property type="evidence" value="ECO:0007669"/>
    <property type="project" value="InterPro"/>
</dbReference>
<evidence type="ECO:0000313" key="4">
    <source>
        <dbReference type="Proteomes" id="UP000238954"/>
    </source>
</evidence>
<evidence type="ECO:0000256" key="2">
    <source>
        <dbReference type="SAM" id="SignalP"/>
    </source>
</evidence>
<protein>
    <submittedName>
        <fullName evidence="3">Copper resistance protein CopB</fullName>
    </submittedName>
</protein>
<sequence>MTRLALFLVGGAALAFADPAAAQGHAMHDEPPAAPAPEAQHTPRPAESMDHDDMPGMVMDQPADAGSPGCPPEHAAMGHCTPGDAPPGPATGAVGTDLPAGDAPAPAPPDDWYADQIYPKAEMDRARDEMMKESGGQTIAFLSLDRAEYQARKGRDGYRWGVEGWYGGDVDRVTLKSEGEGWWGEGVEAAELQLLYSRAVGPYFNLQAGVRQDLGEGPDRSYVVVGFEGLAPYWFEVEGALFLSNKGDLLGRVEGFYDQRITQRLILQPRAEVNFALQDVRETSTGSGLSNVELGLRLRYEVVKEFAPYVGVEWARQLGDTARFARAAGEDTNGVSFVMGVRVWF</sequence>
<feature type="compositionally biased region" description="Low complexity" evidence="1">
    <location>
        <begin position="90"/>
        <end position="114"/>
    </location>
</feature>
<keyword evidence="4" id="KW-1185">Reference proteome</keyword>
<comment type="caution">
    <text evidence="3">The sequence shown here is derived from an EMBL/GenBank/DDBJ whole genome shotgun (WGS) entry which is preliminary data.</text>
</comment>
<name>A0A2S8B3A3_9SPHN</name>
<evidence type="ECO:0000256" key="1">
    <source>
        <dbReference type="SAM" id="MobiDB-lite"/>
    </source>
</evidence>
<dbReference type="AlphaFoldDB" id="A0A2S8B3A3"/>
<evidence type="ECO:0000313" key="3">
    <source>
        <dbReference type="EMBL" id="PQM26891.1"/>
    </source>
</evidence>
<dbReference type="InterPro" id="IPR036709">
    <property type="entry name" value="Autotransporte_beta_dom_sf"/>
</dbReference>
<reference evidence="4" key="1">
    <citation type="submission" date="2017-11" db="EMBL/GenBank/DDBJ databases">
        <title>The complete genome sequence of Sphingopyxis pomeranensis sp. nov. strain WS5A3p.</title>
        <authorList>
            <person name="Kaminski M.A."/>
        </authorList>
    </citation>
    <scope>NUCLEOTIDE SEQUENCE [LARGE SCALE GENOMIC DNA]</scope>
    <source>
        <strain evidence="4">WS5A3p</strain>
    </source>
</reference>
<feature type="chain" id="PRO_5015441416" evidence="2">
    <location>
        <begin position="18"/>
        <end position="345"/>
    </location>
</feature>
<keyword evidence="2" id="KW-0732">Signal</keyword>